<evidence type="ECO:0000313" key="3">
    <source>
        <dbReference type="Proteomes" id="UP000006755"/>
    </source>
</evidence>
<keyword evidence="3" id="KW-1185">Reference proteome</keyword>
<dbReference type="AlphaFoldDB" id="K2KI99"/>
<protein>
    <submittedName>
        <fullName evidence="2">Imidazolonepropionase</fullName>
        <ecNumber evidence="2">3.5.2.7</ecNumber>
    </submittedName>
</protein>
<feature type="domain" description="Amidohydrolase-related" evidence="1">
    <location>
        <begin position="3"/>
        <end position="53"/>
    </location>
</feature>
<dbReference type="STRING" id="745411.B3C1_02280"/>
<dbReference type="Pfam" id="PF01979">
    <property type="entry name" value="Amidohydro_1"/>
    <property type="match status" value="1"/>
</dbReference>
<name>K2KI99_9GAMM</name>
<dbReference type="SUPFAM" id="SSF51338">
    <property type="entry name" value="Composite domain of metallo-dependent hydrolases"/>
    <property type="match status" value="1"/>
</dbReference>
<evidence type="ECO:0000259" key="1">
    <source>
        <dbReference type="Pfam" id="PF01979"/>
    </source>
</evidence>
<comment type="caution">
    <text evidence="2">The sequence shown here is derived from an EMBL/GenBank/DDBJ whole genome shotgun (WGS) entry which is preliminary data.</text>
</comment>
<dbReference type="GO" id="GO:0050480">
    <property type="term" value="F:imidazolonepropionase activity"/>
    <property type="evidence" value="ECO:0007669"/>
    <property type="project" value="UniProtKB-EC"/>
</dbReference>
<reference evidence="2 3" key="1">
    <citation type="journal article" date="2012" name="J. Bacteriol.">
        <title>Genome Sequence of Gallaecimonas xiamenensis Type Strain 3-C-1.</title>
        <authorList>
            <person name="Lai Q."/>
            <person name="Wang L."/>
            <person name="Wang W."/>
            <person name="Shao Z."/>
        </authorList>
    </citation>
    <scope>NUCLEOTIDE SEQUENCE [LARGE SCALE GENOMIC DNA]</scope>
    <source>
        <strain evidence="2 3">3-C-1</strain>
    </source>
</reference>
<gene>
    <name evidence="2" type="ORF">B3C1_02280</name>
</gene>
<accession>K2KI99</accession>
<keyword evidence="2" id="KW-0378">Hydrolase</keyword>
<dbReference type="EC" id="3.5.2.7" evidence="2"/>
<feature type="non-terminal residue" evidence="2">
    <location>
        <position position="1"/>
    </location>
</feature>
<evidence type="ECO:0000313" key="2">
    <source>
        <dbReference type="EMBL" id="EKE76995.1"/>
    </source>
</evidence>
<sequence>PCHAAKALGLGDDIGSLAVGKQADLALWDISEPAELCYQFGVRPLKELWKGGKAVSGLRR</sequence>
<dbReference type="RefSeq" id="WP_008482632.1">
    <property type="nucleotide sequence ID" value="NZ_AMRI01000003.1"/>
</dbReference>
<dbReference type="InterPro" id="IPR011059">
    <property type="entry name" value="Metal-dep_hydrolase_composite"/>
</dbReference>
<dbReference type="OrthoDB" id="9807210at2"/>
<proteinExistence type="predicted"/>
<dbReference type="Proteomes" id="UP000006755">
    <property type="component" value="Unassembled WGS sequence"/>
</dbReference>
<dbReference type="InterPro" id="IPR006680">
    <property type="entry name" value="Amidohydro-rel"/>
</dbReference>
<dbReference type="EMBL" id="AMRI01000003">
    <property type="protein sequence ID" value="EKE76995.1"/>
    <property type="molecule type" value="Genomic_DNA"/>
</dbReference>
<dbReference type="Gene3D" id="2.30.40.10">
    <property type="entry name" value="Urease, subunit C, domain 1"/>
    <property type="match status" value="1"/>
</dbReference>
<dbReference type="eggNOG" id="COG1228">
    <property type="taxonomic scope" value="Bacteria"/>
</dbReference>
<organism evidence="2 3">
    <name type="scientific">Gallaecimonas xiamenensis 3-C-1</name>
    <dbReference type="NCBI Taxonomy" id="745411"/>
    <lineage>
        <taxon>Bacteria</taxon>
        <taxon>Pseudomonadati</taxon>
        <taxon>Pseudomonadota</taxon>
        <taxon>Gammaproteobacteria</taxon>
        <taxon>Enterobacterales</taxon>
        <taxon>Gallaecimonadaceae</taxon>
        <taxon>Gallaecimonas</taxon>
    </lineage>
</organism>